<dbReference type="InterPro" id="IPR036873">
    <property type="entry name" value="Rhodanese-like_dom_sf"/>
</dbReference>
<dbReference type="CDD" id="cd00158">
    <property type="entry name" value="RHOD"/>
    <property type="match status" value="1"/>
</dbReference>
<evidence type="ECO:0000313" key="2">
    <source>
        <dbReference type="EMBL" id="AEV33699.1"/>
    </source>
</evidence>
<dbReference type="GO" id="GO:0016740">
    <property type="term" value="F:transferase activity"/>
    <property type="evidence" value="ECO:0007669"/>
    <property type="project" value="UniProtKB-KW"/>
</dbReference>
<dbReference type="PROSITE" id="PS50206">
    <property type="entry name" value="RHODANESE_3"/>
    <property type="match status" value="1"/>
</dbReference>
<dbReference type="SMART" id="SM00450">
    <property type="entry name" value="RHOD"/>
    <property type="match status" value="1"/>
</dbReference>
<dbReference type="EMBL" id="CP003156">
    <property type="protein sequence ID" value="AEV33699.1"/>
    <property type="molecule type" value="Genomic_DNA"/>
</dbReference>
<dbReference type="PANTHER" id="PTHR43031">
    <property type="entry name" value="FAD-DEPENDENT OXIDOREDUCTASE"/>
    <property type="match status" value="1"/>
</dbReference>
<accession>G8QZP6</accession>
<protein>
    <submittedName>
        <fullName evidence="2">Rhodanese-related sulfurtransferase</fullName>
    </submittedName>
</protein>
<dbReference type="InterPro" id="IPR050229">
    <property type="entry name" value="GlpE_sulfurtransferase"/>
</dbReference>
<dbReference type="SUPFAM" id="SSF52821">
    <property type="entry name" value="Rhodanese/Cell cycle control phosphatase"/>
    <property type="match status" value="1"/>
</dbReference>
<dbReference type="STRING" id="926562.Oweho_2736"/>
<dbReference type="PANTHER" id="PTHR43031:SF16">
    <property type="entry name" value="OXIDOREDUCTASE"/>
    <property type="match status" value="1"/>
</dbReference>
<dbReference type="AlphaFoldDB" id="G8QZP6"/>
<gene>
    <name evidence="2" type="ordered locus">Oweho_2736</name>
</gene>
<keyword evidence="2" id="KW-0808">Transferase</keyword>
<keyword evidence="3" id="KW-1185">Reference proteome</keyword>
<dbReference type="KEGG" id="oho:Oweho_2736"/>
<feature type="domain" description="Rhodanese" evidence="1">
    <location>
        <begin position="9"/>
        <end position="93"/>
    </location>
</feature>
<proteinExistence type="predicted"/>
<dbReference type="eggNOG" id="COG0607">
    <property type="taxonomic scope" value="Bacteria"/>
</dbReference>
<evidence type="ECO:0000259" key="1">
    <source>
        <dbReference type="PROSITE" id="PS50206"/>
    </source>
</evidence>
<dbReference type="RefSeq" id="WP_014203048.1">
    <property type="nucleotide sequence ID" value="NC_016599.1"/>
</dbReference>
<sequence length="93" mass="10114">MKSLSELINDPATHLIDVREPYEVDEVSVDGAENIPMGDVADELEKFKSMEGNIVVFCRSGGRSASVMQFLQQNGVENVTNGGGYADVQAHQK</sequence>
<dbReference type="Proteomes" id="UP000005631">
    <property type="component" value="Chromosome"/>
</dbReference>
<evidence type="ECO:0000313" key="3">
    <source>
        <dbReference type="Proteomes" id="UP000005631"/>
    </source>
</evidence>
<dbReference type="InterPro" id="IPR001763">
    <property type="entry name" value="Rhodanese-like_dom"/>
</dbReference>
<dbReference type="OrthoDB" id="9800872at2"/>
<dbReference type="Gene3D" id="3.40.250.10">
    <property type="entry name" value="Rhodanese-like domain"/>
    <property type="match status" value="1"/>
</dbReference>
<name>G8QZP6_OWEHD</name>
<dbReference type="Pfam" id="PF00581">
    <property type="entry name" value="Rhodanese"/>
    <property type="match status" value="1"/>
</dbReference>
<organism evidence="2 3">
    <name type="scientific">Owenweeksia hongkongensis (strain DSM 17368 / CIP 108786 / JCM 12287 / NRRL B-23963 / UST20020801)</name>
    <dbReference type="NCBI Taxonomy" id="926562"/>
    <lineage>
        <taxon>Bacteria</taxon>
        <taxon>Pseudomonadati</taxon>
        <taxon>Bacteroidota</taxon>
        <taxon>Flavobacteriia</taxon>
        <taxon>Flavobacteriales</taxon>
        <taxon>Owenweeksiaceae</taxon>
        <taxon>Owenweeksia</taxon>
    </lineage>
</organism>
<reference evidence="2 3" key="1">
    <citation type="journal article" date="2012" name="Stand. Genomic Sci.">
        <title>Genome sequence of the orange-pigmented seawater bacterium Owenweeksia hongkongensis type strain (UST20020801(T)).</title>
        <authorList>
            <person name="Riedel T."/>
            <person name="Held B."/>
            <person name="Nolan M."/>
            <person name="Lucas S."/>
            <person name="Lapidus A."/>
            <person name="Tice H."/>
            <person name="Del Rio T.G."/>
            <person name="Cheng J.F."/>
            <person name="Han C."/>
            <person name="Tapia R."/>
            <person name="Goodwin L.A."/>
            <person name="Pitluck S."/>
            <person name="Liolios K."/>
            <person name="Mavromatis K."/>
            <person name="Pagani I."/>
            <person name="Ivanova N."/>
            <person name="Mikhailova N."/>
            <person name="Pati A."/>
            <person name="Chen A."/>
            <person name="Palaniappan K."/>
            <person name="Rohde M."/>
            <person name="Tindall B.J."/>
            <person name="Detter J.C."/>
            <person name="Goker M."/>
            <person name="Woyke T."/>
            <person name="Bristow J."/>
            <person name="Eisen J.A."/>
            <person name="Markowitz V."/>
            <person name="Hugenholtz P."/>
            <person name="Klenk H.P."/>
            <person name="Kyrpides N.C."/>
        </authorList>
    </citation>
    <scope>NUCLEOTIDE SEQUENCE</scope>
    <source>
        <strain evidence="3">DSM 17368 / JCM 12287 / NRRL B-23963</strain>
    </source>
</reference>
<dbReference type="HOGENOM" id="CLU_089574_15_4_10"/>